<comment type="caution">
    <text evidence="2">The sequence shown here is derived from an EMBL/GenBank/DDBJ whole genome shotgun (WGS) entry which is preliminary data.</text>
</comment>
<dbReference type="RefSeq" id="XP_043046771.1">
    <property type="nucleotide sequence ID" value="XM_043181430.1"/>
</dbReference>
<keyword evidence="3" id="KW-1185">Reference proteome</keyword>
<evidence type="ECO:0000313" key="3">
    <source>
        <dbReference type="Proteomes" id="UP000812287"/>
    </source>
</evidence>
<evidence type="ECO:0000256" key="1">
    <source>
        <dbReference type="SAM" id="MobiDB-lite"/>
    </source>
</evidence>
<organism evidence="2 3">
    <name type="scientific">Guyanagaster necrorhizus</name>
    <dbReference type="NCBI Taxonomy" id="856835"/>
    <lineage>
        <taxon>Eukaryota</taxon>
        <taxon>Fungi</taxon>
        <taxon>Dikarya</taxon>
        <taxon>Basidiomycota</taxon>
        <taxon>Agaricomycotina</taxon>
        <taxon>Agaricomycetes</taxon>
        <taxon>Agaricomycetidae</taxon>
        <taxon>Agaricales</taxon>
        <taxon>Marasmiineae</taxon>
        <taxon>Physalacriaceae</taxon>
        <taxon>Guyanagaster</taxon>
    </lineage>
</organism>
<feature type="compositionally biased region" description="Pro residues" evidence="1">
    <location>
        <begin position="231"/>
        <end position="241"/>
    </location>
</feature>
<sequence length="257" mass="29028">MGSLLGDEMNSGDVTALNTFMDLDILGFIGRTMYMFPWRRVLQAYISAVYHKLESNNARIQSSDHDTDSSHYHIIAHLNVIHHPENLPIICMVVGGRLERSLDEKEDGSTRLALLKLTRLRSLDPVWPPCIKLLDKLSQDGLFLKEQLERLLTIKDDVKEARWERYTDEEVQLIMVRLEETITTLKSHLFQDPITPGISVSHSVTGLEDGSPDSIDSPQISRLSLEDDAIPHPPTPIPTPYIPDDTDSNINYSNEGS</sequence>
<evidence type="ECO:0000313" key="2">
    <source>
        <dbReference type="EMBL" id="KAG7453271.1"/>
    </source>
</evidence>
<feature type="compositionally biased region" description="Polar residues" evidence="1">
    <location>
        <begin position="248"/>
        <end position="257"/>
    </location>
</feature>
<reference evidence="2" key="1">
    <citation type="submission" date="2020-11" db="EMBL/GenBank/DDBJ databases">
        <title>Adaptations for nitrogen fixation in a non-lichenized fungal sporocarp promotes dispersal by wood-feeding termites.</title>
        <authorList>
            <consortium name="DOE Joint Genome Institute"/>
            <person name="Koch R.A."/>
            <person name="Yoon G."/>
            <person name="Arayal U."/>
            <person name="Lail K."/>
            <person name="Amirebrahimi M."/>
            <person name="Labutti K."/>
            <person name="Lipzen A."/>
            <person name="Riley R."/>
            <person name="Barry K."/>
            <person name="Henrissat B."/>
            <person name="Grigoriev I.V."/>
            <person name="Herr J.R."/>
            <person name="Aime M.C."/>
        </authorList>
    </citation>
    <scope>NUCLEOTIDE SEQUENCE</scope>
    <source>
        <strain evidence="2">MCA 3950</strain>
    </source>
</reference>
<name>A0A9P7W4H8_9AGAR</name>
<dbReference type="OrthoDB" id="2953271at2759"/>
<proteinExistence type="predicted"/>
<protein>
    <submittedName>
        <fullName evidence="2">Uncharacterized protein</fullName>
    </submittedName>
</protein>
<gene>
    <name evidence="2" type="ORF">BT62DRAFT_57059</name>
</gene>
<dbReference type="AlphaFoldDB" id="A0A9P7W4H8"/>
<feature type="region of interest" description="Disordered" evidence="1">
    <location>
        <begin position="226"/>
        <end position="257"/>
    </location>
</feature>
<dbReference type="EMBL" id="MU250523">
    <property type="protein sequence ID" value="KAG7453271.1"/>
    <property type="molecule type" value="Genomic_DNA"/>
</dbReference>
<dbReference type="GeneID" id="66103726"/>
<dbReference type="Proteomes" id="UP000812287">
    <property type="component" value="Unassembled WGS sequence"/>
</dbReference>
<accession>A0A9P7W4H8</accession>